<evidence type="ECO:0000259" key="2">
    <source>
        <dbReference type="Pfam" id="PF13648"/>
    </source>
</evidence>
<protein>
    <submittedName>
        <fullName evidence="3">Lipocalin family protein</fullName>
    </submittedName>
</protein>
<gene>
    <name evidence="3" type="ORF">F6U93_13600</name>
</gene>
<keyword evidence="1" id="KW-0732">Signal</keyword>
<feature type="domain" description="Lipocalin-like" evidence="2">
    <location>
        <begin position="34"/>
        <end position="117"/>
    </location>
</feature>
<dbReference type="Pfam" id="PF13648">
    <property type="entry name" value="Lipocalin_4"/>
    <property type="match status" value="1"/>
</dbReference>
<reference evidence="3 4" key="1">
    <citation type="submission" date="2019-09" db="EMBL/GenBank/DDBJ databases">
        <authorList>
            <person name="Cao W.R."/>
        </authorList>
    </citation>
    <scope>NUCLEOTIDE SEQUENCE [LARGE SCALE GENOMIC DNA]</scope>
    <source>
        <strain evidence="3 4">B1N29</strain>
    </source>
</reference>
<dbReference type="RefSeq" id="WP_150940763.1">
    <property type="nucleotide sequence ID" value="NZ_WAAT01000051.1"/>
</dbReference>
<feature type="signal peptide" evidence="1">
    <location>
        <begin position="1"/>
        <end position="24"/>
    </location>
</feature>
<dbReference type="Proteomes" id="UP000441333">
    <property type="component" value="Unassembled WGS sequence"/>
</dbReference>
<dbReference type="PROSITE" id="PS51257">
    <property type="entry name" value="PROKAR_LIPOPROTEIN"/>
    <property type="match status" value="1"/>
</dbReference>
<evidence type="ECO:0000256" key="1">
    <source>
        <dbReference type="SAM" id="SignalP"/>
    </source>
</evidence>
<feature type="chain" id="PRO_5026678285" evidence="1">
    <location>
        <begin position="25"/>
        <end position="156"/>
    </location>
</feature>
<keyword evidence="4" id="KW-1185">Reference proteome</keyword>
<name>A0A6N6MCD8_9FLAO</name>
<dbReference type="AlphaFoldDB" id="A0A6N6MCD8"/>
<dbReference type="EMBL" id="WAAT01000051">
    <property type="protein sequence ID" value="KAB1066883.1"/>
    <property type="molecule type" value="Genomic_DNA"/>
</dbReference>
<comment type="caution">
    <text evidence="3">The sequence shown here is derived from an EMBL/GenBank/DDBJ whole genome shotgun (WGS) entry which is preliminary data.</text>
</comment>
<evidence type="ECO:0000313" key="4">
    <source>
        <dbReference type="Proteomes" id="UP000441333"/>
    </source>
</evidence>
<accession>A0A6N6MCD8</accession>
<evidence type="ECO:0000313" key="3">
    <source>
        <dbReference type="EMBL" id="KAB1066883.1"/>
    </source>
</evidence>
<dbReference type="InterPro" id="IPR024311">
    <property type="entry name" value="Lipocalin-like"/>
</dbReference>
<proteinExistence type="predicted"/>
<organism evidence="3 4">
    <name type="scientific">Pseudotamlana haliotis</name>
    <dbReference type="NCBI Taxonomy" id="2614804"/>
    <lineage>
        <taxon>Bacteria</taxon>
        <taxon>Pseudomonadati</taxon>
        <taxon>Bacteroidota</taxon>
        <taxon>Flavobacteriia</taxon>
        <taxon>Flavobacteriales</taxon>
        <taxon>Flavobacteriaceae</taxon>
        <taxon>Pseudotamlana</taxon>
    </lineage>
</organism>
<sequence length="156" mass="17061">MKKIVLVLMTLSLLVACKSTQTTAGPSPAKKKVLKGDWTLSSISYSEDAEFNVTLLNEATKACFEGSRWNFIPNNNTGSYSIAGDADCNNGLRHFIFTVDGQNFLLKPTDAKGKSLTNVGFHFNLVSMSETSLIIAQTVAIEGEEDSLTITWQFSR</sequence>